<accession>A0ABS5JBA8</accession>
<comment type="caution">
    <text evidence="1">The sequence shown here is derived from an EMBL/GenBank/DDBJ whole genome shotgun (WGS) entry which is preliminary data.</text>
</comment>
<name>A0ABS5JBA8_9BACT</name>
<sequence>TTIMKKTRFTEPQIALILKQQENGLATKRYHRRSGLFVGRKACDQAMGYAEYTTIRCHA</sequence>
<dbReference type="Proteomes" id="UP000676386">
    <property type="component" value="Unassembled WGS sequence"/>
</dbReference>
<dbReference type="EMBL" id="JAGTXB010000057">
    <property type="protein sequence ID" value="MBS0032489.1"/>
    <property type="molecule type" value="Genomic_DNA"/>
</dbReference>
<dbReference type="RefSeq" id="WP_211977713.1">
    <property type="nucleotide sequence ID" value="NZ_JAGTXB010000057.1"/>
</dbReference>
<organism evidence="1 2">
    <name type="scientific">Chitinophaga hostae</name>
    <dbReference type="NCBI Taxonomy" id="2831022"/>
    <lineage>
        <taxon>Bacteria</taxon>
        <taxon>Pseudomonadati</taxon>
        <taxon>Bacteroidota</taxon>
        <taxon>Chitinophagia</taxon>
        <taxon>Chitinophagales</taxon>
        <taxon>Chitinophagaceae</taxon>
        <taxon>Chitinophaga</taxon>
    </lineage>
</organism>
<gene>
    <name evidence="1" type="ORF">KE626_34490</name>
</gene>
<protein>
    <submittedName>
        <fullName evidence="1">Uncharacterized protein</fullName>
    </submittedName>
</protein>
<feature type="non-terminal residue" evidence="1">
    <location>
        <position position="1"/>
    </location>
</feature>
<reference evidence="1 2" key="1">
    <citation type="submission" date="2021-04" db="EMBL/GenBank/DDBJ databases">
        <title>Chitinophaga sp. nov., isolated from the rhizosphere soil.</title>
        <authorList>
            <person name="He S."/>
        </authorList>
    </citation>
    <scope>NUCLEOTIDE SEQUENCE [LARGE SCALE GENOMIC DNA]</scope>
    <source>
        <strain evidence="1 2">2R12</strain>
    </source>
</reference>
<evidence type="ECO:0000313" key="1">
    <source>
        <dbReference type="EMBL" id="MBS0032489.1"/>
    </source>
</evidence>
<keyword evidence="2" id="KW-1185">Reference proteome</keyword>
<proteinExistence type="predicted"/>
<evidence type="ECO:0000313" key="2">
    <source>
        <dbReference type="Proteomes" id="UP000676386"/>
    </source>
</evidence>